<accession>A0A2N0NWG1</accession>
<comment type="caution">
    <text evidence="2">The sequence shown here is derived from an EMBL/GenBank/DDBJ whole genome shotgun (WGS) entry which is preliminary data.</text>
</comment>
<protein>
    <recommendedName>
        <fullName evidence="4">BAH domain-containing protein</fullName>
    </recommendedName>
</protein>
<dbReference type="AlphaFoldDB" id="A0A2N0NWG1"/>
<dbReference type="VEuPathDB" id="FungiDB:RhiirFUN_018795"/>
<dbReference type="EMBL" id="LLXJ01002416">
    <property type="protein sequence ID" value="PKB98919.1"/>
    <property type="molecule type" value="Genomic_DNA"/>
</dbReference>
<sequence>MATTRNDGSTEMDIYDDEDEEMTTTIDIENEEISEDELESEYERIMIEFNENDEDENERGGDSDEEVIIDQPDEEVIVDQPLSSEQLSYSSDIIRNILNNPLLFSNMYFRPGQEVTKNKELWHGDIWKESARFGKTSITIAQHVYYSGDFVVYRESSDAKRFGRILAIVQKDDRLIIKIQRIIRFEELPGNLQSNNRKERSQDNEVWFLDREMEDAVMNVELHAIVGHAPITIHYDNSNNRHSIKIQEILYKHNGRWKLRDVKYSYQHPSEFAPLDEPETHLPIYKLFIDLYYDDFGIFRNVYHSLGGVYVQIGNMLFTERNRLKNHFVLGFVPFGGSFDEFIKPFITEMKVLERGKILNIQGNECVVIASLGDTTADLPQGNDMAGVKRHSAVNGRISSMKR</sequence>
<gene>
    <name evidence="2" type="ORF">RhiirA5_505983</name>
</gene>
<name>A0A2N0NWG1_9GLOM</name>
<evidence type="ECO:0000313" key="3">
    <source>
        <dbReference type="Proteomes" id="UP000232722"/>
    </source>
</evidence>
<proteinExistence type="predicted"/>
<reference evidence="2 3" key="1">
    <citation type="submission" date="2016-04" db="EMBL/GenBank/DDBJ databases">
        <title>Genome analyses suggest a sexual origin of heterokaryosis in a supposedly ancient asexual fungus.</title>
        <authorList>
            <person name="Ropars J."/>
            <person name="Sedzielewska K."/>
            <person name="Noel J."/>
            <person name="Charron P."/>
            <person name="Farinelli L."/>
            <person name="Marton T."/>
            <person name="Kruger M."/>
            <person name="Pelin A."/>
            <person name="Brachmann A."/>
            <person name="Corradi N."/>
        </authorList>
    </citation>
    <scope>NUCLEOTIDE SEQUENCE [LARGE SCALE GENOMIC DNA]</scope>
    <source>
        <strain evidence="2 3">A5</strain>
    </source>
</reference>
<evidence type="ECO:0008006" key="4">
    <source>
        <dbReference type="Google" id="ProtNLM"/>
    </source>
</evidence>
<evidence type="ECO:0000256" key="1">
    <source>
        <dbReference type="SAM" id="MobiDB-lite"/>
    </source>
</evidence>
<dbReference type="Proteomes" id="UP000232722">
    <property type="component" value="Unassembled WGS sequence"/>
</dbReference>
<organism evidence="2 3">
    <name type="scientific">Rhizophagus irregularis</name>
    <dbReference type="NCBI Taxonomy" id="588596"/>
    <lineage>
        <taxon>Eukaryota</taxon>
        <taxon>Fungi</taxon>
        <taxon>Fungi incertae sedis</taxon>
        <taxon>Mucoromycota</taxon>
        <taxon>Glomeromycotina</taxon>
        <taxon>Glomeromycetes</taxon>
        <taxon>Glomerales</taxon>
        <taxon>Glomeraceae</taxon>
        <taxon>Rhizophagus</taxon>
    </lineage>
</organism>
<feature type="region of interest" description="Disordered" evidence="1">
    <location>
        <begin position="1"/>
        <end position="21"/>
    </location>
</feature>
<reference evidence="2 3" key="2">
    <citation type="submission" date="2017-09" db="EMBL/GenBank/DDBJ databases">
        <title>Extensive intraspecific genome diversity in a model arbuscular mycorrhizal fungus.</title>
        <authorList>
            <person name="Chen E.C."/>
            <person name="Morin E."/>
            <person name="Beaudet D."/>
            <person name="Noel J."/>
            <person name="Ndikumana S."/>
            <person name="Charron P."/>
            <person name="St-Onge C."/>
            <person name="Giorgi J."/>
            <person name="Grigoriev I.V."/>
            <person name="Roux C."/>
            <person name="Martin F.M."/>
            <person name="Corradi N."/>
        </authorList>
    </citation>
    <scope>NUCLEOTIDE SEQUENCE [LARGE SCALE GENOMIC DNA]</scope>
    <source>
        <strain evidence="2 3">A5</strain>
    </source>
</reference>
<dbReference type="VEuPathDB" id="FungiDB:RhiirA1_399900"/>
<evidence type="ECO:0000313" key="2">
    <source>
        <dbReference type="EMBL" id="PKB98919.1"/>
    </source>
</evidence>